<evidence type="ECO:0000313" key="10">
    <source>
        <dbReference type="Proteomes" id="UP001595900"/>
    </source>
</evidence>
<feature type="transmembrane region" description="Helical" evidence="7">
    <location>
        <begin position="108"/>
        <end position="130"/>
    </location>
</feature>
<dbReference type="Pfam" id="PF04039">
    <property type="entry name" value="MnhB"/>
    <property type="match status" value="1"/>
</dbReference>
<gene>
    <name evidence="9" type="ORF">ACFOYW_06085</name>
</gene>
<evidence type="ECO:0000313" key="9">
    <source>
        <dbReference type="EMBL" id="MFC4242933.1"/>
    </source>
</evidence>
<dbReference type="Proteomes" id="UP001595900">
    <property type="component" value="Unassembled WGS sequence"/>
</dbReference>
<dbReference type="InterPro" id="IPR007182">
    <property type="entry name" value="MnhB"/>
</dbReference>
<keyword evidence="5 7" id="KW-1133">Transmembrane helix</keyword>
<feature type="domain" description="Na+/H+ antiporter MnhB subunit-related protein" evidence="8">
    <location>
        <begin position="107"/>
        <end position="228"/>
    </location>
</feature>
<comment type="similarity">
    <text evidence="2">Belongs to the CPA3 antiporters (TC 2.A.63) subunit B family.</text>
</comment>
<accession>A0ABV8Q6F0</accession>
<feature type="transmembrane region" description="Helical" evidence="7">
    <location>
        <begin position="72"/>
        <end position="88"/>
    </location>
</feature>
<organism evidence="9 10">
    <name type="scientific">Gryllotalpicola reticulitermitis</name>
    <dbReference type="NCBI Taxonomy" id="1184153"/>
    <lineage>
        <taxon>Bacteria</taxon>
        <taxon>Bacillati</taxon>
        <taxon>Actinomycetota</taxon>
        <taxon>Actinomycetes</taxon>
        <taxon>Micrococcales</taxon>
        <taxon>Microbacteriaceae</taxon>
        <taxon>Gryllotalpicola</taxon>
    </lineage>
</organism>
<evidence type="ECO:0000256" key="5">
    <source>
        <dbReference type="ARBA" id="ARBA00022989"/>
    </source>
</evidence>
<feature type="transmembrane region" description="Helical" evidence="7">
    <location>
        <begin position="173"/>
        <end position="193"/>
    </location>
</feature>
<name>A0ABV8Q6F0_9MICO</name>
<evidence type="ECO:0000259" key="8">
    <source>
        <dbReference type="Pfam" id="PF04039"/>
    </source>
</evidence>
<dbReference type="InterPro" id="IPR050622">
    <property type="entry name" value="CPA3_antiporter_subunitB"/>
</dbReference>
<keyword evidence="4 7" id="KW-0812">Transmembrane</keyword>
<reference evidence="10" key="1">
    <citation type="journal article" date="2019" name="Int. J. Syst. Evol. Microbiol.">
        <title>The Global Catalogue of Microorganisms (GCM) 10K type strain sequencing project: providing services to taxonomists for standard genome sequencing and annotation.</title>
        <authorList>
            <consortium name="The Broad Institute Genomics Platform"/>
            <consortium name="The Broad Institute Genome Sequencing Center for Infectious Disease"/>
            <person name="Wu L."/>
            <person name="Ma J."/>
        </authorList>
    </citation>
    <scope>NUCLEOTIDE SEQUENCE [LARGE SCALE GENOMIC DNA]</scope>
    <source>
        <strain evidence="10">CGMCC 1.10363</strain>
    </source>
</reference>
<comment type="subcellular location">
    <subcellularLocation>
        <location evidence="1">Cell membrane</location>
        <topology evidence="1">Multi-pass membrane protein</topology>
    </subcellularLocation>
</comment>
<feature type="transmembrane region" description="Helical" evidence="7">
    <location>
        <begin position="7"/>
        <end position="26"/>
    </location>
</feature>
<evidence type="ECO:0000256" key="2">
    <source>
        <dbReference type="ARBA" id="ARBA00009425"/>
    </source>
</evidence>
<evidence type="ECO:0000256" key="6">
    <source>
        <dbReference type="ARBA" id="ARBA00023136"/>
    </source>
</evidence>
<evidence type="ECO:0000256" key="1">
    <source>
        <dbReference type="ARBA" id="ARBA00004651"/>
    </source>
</evidence>
<dbReference type="PANTHER" id="PTHR33932">
    <property type="entry name" value="NA(+)/H(+) ANTIPORTER SUBUNIT B"/>
    <property type="match status" value="1"/>
</dbReference>
<dbReference type="EMBL" id="JBHSCN010000003">
    <property type="protein sequence ID" value="MFC4242933.1"/>
    <property type="molecule type" value="Genomic_DNA"/>
</dbReference>
<protein>
    <submittedName>
        <fullName evidence="9">MnhB domain-containing protein</fullName>
    </submittedName>
</protein>
<feature type="transmembrane region" description="Helical" evidence="7">
    <location>
        <begin position="213"/>
        <end position="234"/>
    </location>
</feature>
<proteinExistence type="inferred from homology"/>
<keyword evidence="3" id="KW-1003">Cell membrane</keyword>
<evidence type="ECO:0000256" key="4">
    <source>
        <dbReference type="ARBA" id="ARBA00022692"/>
    </source>
</evidence>
<evidence type="ECO:0000256" key="3">
    <source>
        <dbReference type="ARBA" id="ARBA00022475"/>
    </source>
</evidence>
<dbReference type="PANTHER" id="PTHR33932:SF4">
    <property type="entry name" value="NA(+)_H(+) ANTIPORTER SUBUNIT B"/>
    <property type="match status" value="1"/>
</dbReference>
<keyword evidence="6 7" id="KW-0472">Membrane</keyword>
<keyword evidence="10" id="KW-1185">Reference proteome</keyword>
<sequence>MSSRARAVVLVIGVCALGSLFLLEWLRLPRFGDSWHPYRDLAVAAGFAHSTANIVSSINFDQRGFDTFGEESILVAAVAGVAVLLRAVREEERVKPDSRGRVLDSTRLLVYLFLPVTLIIGVDVVAHGAITPGGGFQGGIMIATSVHLLYVGGRYTALERLRPLGLFPPMESAGLLAYAAVGIAGLAIGSSFLENVVPQGTVADLVSSGTVPLLSAAVGLAVAGGIVTLLAHFLDQVQVIRETGRSPGRADKGSAS</sequence>
<dbReference type="RefSeq" id="WP_390227887.1">
    <property type="nucleotide sequence ID" value="NZ_JBHSCN010000003.1"/>
</dbReference>
<feature type="transmembrane region" description="Helical" evidence="7">
    <location>
        <begin position="136"/>
        <end position="153"/>
    </location>
</feature>
<comment type="caution">
    <text evidence="9">The sequence shown here is derived from an EMBL/GenBank/DDBJ whole genome shotgun (WGS) entry which is preliminary data.</text>
</comment>
<evidence type="ECO:0000256" key="7">
    <source>
        <dbReference type="SAM" id="Phobius"/>
    </source>
</evidence>